<evidence type="ECO:0000256" key="2">
    <source>
        <dbReference type="ARBA" id="ARBA00007639"/>
    </source>
</evidence>
<dbReference type="GO" id="GO:0030313">
    <property type="term" value="C:cell envelope"/>
    <property type="evidence" value="ECO:0007669"/>
    <property type="project" value="UniProtKB-SubCell"/>
</dbReference>
<evidence type="ECO:0000256" key="4">
    <source>
        <dbReference type="SAM" id="SignalP"/>
    </source>
</evidence>
<feature type="chain" id="PRO_5011488950" evidence="4">
    <location>
        <begin position="28"/>
        <end position="336"/>
    </location>
</feature>
<name>A0A1G6A6F5_9HYPH</name>
<dbReference type="InterPro" id="IPR025997">
    <property type="entry name" value="SBP_2_dom"/>
</dbReference>
<evidence type="ECO:0000256" key="1">
    <source>
        <dbReference type="ARBA" id="ARBA00004196"/>
    </source>
</evidence>
<evidence type="ECO:0000313" key="6">
    <source>
        <dbReference type="EMBL" id="SDB03985.1"/>
    </source>
</evidence>
<gene>
    <name evidence="6" type="ORF">SAMN02982931_00227</name>
</gene>
<evidence type="ECO:0000256" key="3">
    <source>
        <dbReference type="ARBA" id="ARBA00022729"/>
    </source>
</evidence>
<comment type="similarity">
    <text evidence="2">Belongs to the bacterial solute-binding protein 2 family.</text>
</comment>
<dbReference type="EMBL" id="FMXQ01000001">
    <property type="protein sequence ID" value="SDB03985.1"/>
    <property type="molecule type" value="Genomic_DNA"/>
</dbReference>
<dbReference type="RefSeq" id="WP_090874373.1">
    <property type="nucleotide sequence ID" value="NZ_FMXQ01000001.1"/>
</dbReference>
<dbReference type="Gene3D" id="3.40.50.2300">
    <property type="match status" value="2"/>
</dbReference>
<feature type="domain" description="Periplasmic binding protein" evidence="5">
    <location>
        <begin position="49"/>
        <end position="296"/>
    </location>
</feature>
<comment type="subcellular location">
    <subcellularLocation>
        <location evidence="1">Cell envelope</location>
    </subcellularLocation>
</comment>
<dbReference type="CDD" id="cd19966">
    <property type="entry name" value="PBP1_ABC_sugar_binding-like"/>
    <property type="match status" value="1"/>
</dbReference>
<dbReference type="PANTHER" id="PTHR46847:SF1">
    <property type="entry name" value="D-ALLOSE-BINDING PERIPLASMIC PROTEIN-RELATED"/>
    <property type="match status" value="1"/>
</dbReference>
<dbReference type="STRING" id="665467.SAMN02982931_00227"/>
<reference evidence="6 7" key="1">
    <citation type="submission" date="2016-10" db="EMBL/GenBank/DDBJ databases">
        <authorList>
            <person name="de Groot N.N."/>
        </authorList>
    </citation>
    <scope>NUCLEOTIDE SEQUENCE [LARGE SCALE GENOMIC DNA]</scope>
    <source>
        <strain evidence="6 7">ATCC 35022</strain>
    </source>
</reference>
<proteinExistence type="inferred from homology"/>
<evidence type="ECO:0000313" key="7">
    <source>
        <dbReference type="Proteomes" id="UP000199071"/>
    </source>
</evidence>
<dbReference type="AlphaFoldDB" id="A0A1G6A6F5"/>
<keyword evidence="3 4" id="KW-0732">Signal</keyword>
<keyword evidence="7" id="KW-1185">Reference proteome</keyword>
<feature type="signal peptide" evidence="4">
    <location>
        <begin position="1"/>
        <end position="27"/>
    </location>
</feature>
<dbReference type="Proteomes" id="UP000199071">
    <property type="component" value="Unassembled WGS sequence"/>
</dbReference>
<dbReference type="OrthoDB" id="257716at2"/>
<dbReference type="SUPFAM" id="SSF53822">
    <property type="entry name" value="Periplasmic binding protein-like I"/>
    <property type="match status" value="1"/>
</dbReference>
<accession>A0A1G6A6F5</accession>
<dbReference type="PANTHER" id="PTHR46847">
    <property type="entry name" value="D-ALLOSE-BINDING PERIPLASMIC PROTEIN-RELATED"/>
    <property type="match status" value="1"/>
</dbReference>
<evidence type="ECO:0000259" key="5">
    <source>
        <dbReference type="Pfam" id="PF13407"/>
    </source>
</evidence>
<dbReference type="InterPro" id="IPR028082">
    <property type="entry name" value="Peripla_BP_I"/>
</dbReference>
<organism evidence="6 7">
    <name type="scientific">Bauldia litoralis</name>
    <dbReference type="NCBI Taxonomy" id="665467"/>
    <lineage>
        <taxon>Bacteria</taxon>
        <taxon>Pseudomonadati</taxon>
        <taxon>Pseudomonadota</taxon>
        <taxon>Alphaproteobacteria</taxon>
        <taxon>Hyphomicrobiales</taxon>
        <taxon>Kaistiaceae</taxon>
        <taxon>Bauldia</taxon>
    </lineage>
</organism>
<dbReference type="GO" id="GO:0030246">
    <property type="term" value="F:carbohydrate binding"/>
    <property type="evidence" value="ECO:0007669"/>
    <property type="project" value="UniProtKB-ARBA"/>
</dbReference>
<sequence>MTEGFARLRPLIGAAALLGLGTTGALALDPTPQWCEGVKIAAFPGGPQGGVFANNVYNGFRQAELDLGPEVTYYFSDWDPNKMLTQIQQAVATGVDGIATYGFAGEAATGPVVEQAYEQGIVFTTLNTSLPESQAKFAPQGFGFVGAPNYDAGFALATEAANRAGLKEGEQVFVWGLKGQGGDRGQRTVGVIDAFEKVGAEVIYQEIDQATNADPNAGTATFVGLMGANPDVKIVVTDHGGLTSNVGVYAQAAGLEPGQVFFAGFDMSPNSAQAIEQGYQSLVIDQQPFLQGYLSMVNICLTKKYGFSGLDINTAGAFVDKSNVAAVAPLAAVEIR</sequence>
<protein>
    <submittedName>
        <fullName evidence="6">Monosaccharide ABC transporter substrate-binding protein, CUT2 family (TC 3.A.1.2.-)</fullName>
    </submittedName>
</protein>
<dbReference type="Pfam" id="PF13407">
    <property type="entry name" value="Peripla_BP_4"/>
    <property type="match status" value="1"/>
</dbReference>